<dbReference type="EMBL" id="CP046171">
    <property type="protein sequence ID" value="QIS01748.1"/>
    <property type="molecule type" value="Genomic_DNA"/>
</dbReference>
<sequence length="409" mass="45061">MNSLRTVRTAALACCATLLLAACGSTVSGTAQPGEIDIRKLDVGNYPTEPLNAHDDDYRPTFYEMREVAAMRLADYVATAYDIDPGMKYGALSWSISSGVMPDELGRPADLEPIAKRNKMIYGYKSNGSDNNTTNFTSSWPTKRQPNSTTVSTIVMQFPDAERAKTAATEFYDADFGAYREQNQPVRLPKYADAHAHWRPDSPFLRTTMAHGPYVIGFLVSTPAPVLDELVALAEKAYRTQLTLLDQLPVLSEEQLLELPWDPDHLLSRALNPDKTKRPSFDDSYALFGPRGVLHSARDRDYASKRFTEMRADRFALSAGTLVVHTPDADTARKVVADRITPTPSAANAEPPANLPDSACVENKSSLSGNKRFTCIVAYREYVGFVAANQLADAQQRAAAQYSIFANSR</sequence>
<dbReference type="Proteomes" id="UP000501705">
    <property type="component" value="Chromosome"/>
</dbReference>
<feature type="domain" description="DUF7373" evidence="3">
    <location>
        <begin position="266"/>
        <end position="408"/>
    </location>
</feature>
<dbReference type="RefSeq" id="WP_167460862.1">
    <property type="nucleotide sequence ID" value="NZ_CP046171.1"/>
</dbReference>
<accession>A0A6G9XLG2</accession>
<gene>
    <name evidence="4" type="ORF">F5X71_04955</name>
</gene>
<feature type="signal peptide" evidence="1">
    <location>
        <begin position="1"/>
        <end position="21"/>
    </location>
</feature>
<reference evidence="4 5" key="1">
    <citation type="journal article" date="2019" name="ACS Chem. Biol.">
        <title>Identification and Mobilization of a Cryptic Antibiotic Biosynthesis Gene Locus from a Human-Pathogenic Nocardia Isolate.</title>
        <authorList>
            <person name="Herisse M."/>
            <person name="Ishida K."/>
            <person name="Porter J.L."/>
            <person name="Howden B."/>
            <person name="Hertweck C."/>
            <person name="Stinear T.P."/>
            <person name="Pidot S.J."/>
        </authorList>
    </citation>
    <scope>NUCLEOTIDE SEQUENCE [LARGE SCALE GENOMIC DNA]</scope>
    <source>
        <strain evidence="4 5">AUSMDU00024985</strain>
    </source>
</reference>
<evidence type="ECO:0000313" key="4">
    <source>
        <dbReference type="EMBL" id="QIS01748.1"/>
    </source>
</evidence>
<dbReference type="Pfam" id="PF24092">
    <property type="entry name" value="DUF7373_C"/>
    <property type="match status" value="1"/>
</dbReference>
<dbReference type="InterPro" id="IPR055797">
    <property type="entry name" value="DUF7373"/>
</dbReference>
<dbReference type="PROSITE" id="PS51257">
    <property type="entry name" value="PROKAR_LIPOPROTEIN"/>
    <property type="match status" value="1"/>
</dbReference>
<dbReference type="AlphaFoldDB" id="A0A6G9XLG2"/>
<dbReference type="Pfam" id="PF24088">
    <property type="entry name" value="DUF7373"/>
    <property type="match status" value="1"/>
</dbReference>
<evidence type="ECO:0000259" key="3">
    <source>
        <dbReference type="Pfam" id="PF24092"/>
    </source>
</evidence>
<protein>
    <submittedName>
        <fullName evidence="4">Uncharacterized protein</fullName>
    </submittedName>
</protein>
<evidence type="ECO:0000313" key="5">
    <source>
        <dbReference type="Proteomes" id="UP000501705"/>
    </source>
</evidence>
<evidence type="ECO:0000259" key="2">
    <source>
        <dbReference type="Pfam" id="PF24088"/>
    </source>
</evidence>
<organism evidence="4 5">
    <name type="scientific">Nocardia brasiliensis</name>
    <dbReference type="NCBI Taxonomy" id="37326"/>
    <lineage>
        <taxon>Bacteria</taxon>
        <taxon>Bacillati</taxon>
        <taxon>Actinomycetota</taxon>
        <taxon>Actinomycetes</taxon>
        <taxon>Mycobacteriales</taxon>
        <taxon>Nocardiaceae</taxon>
        <taxon>Nocardia</taxon>
    </lineage>
</organism>
<feature type="chain" id="PRO_5039444523" evidence="1">
    <location>
        <begin position="22"/>
        <end position="409"/>
    </location>
</feature>
<name>A0A6G9XLG2_NOCBR</name>
<keyword evidence="1" id="KW-0732">Signal</keyword>
<proteinExistence type="predicted"/>
<evidence type="ECO:0000256" key="1">
    <source>
        <dbReference type="SAM" id="SignalP"/>
    </source>
</evidence>
<dbReference type="InterPro" id="IPR056463">
    <property type="entry name" value="DUF7373_C"/>
</dbReference>
<feature type="domain" description="DUF7373" evidence="2">
    <location>
        <begin position="58"/>
        <end position="261"/>
    </location>
</feature>